<evidence type="ECO:0000256" key="1">
    <source>
        <dbReference type="SAM" id="Coils"/>
    </source>
</evidence>
<proteinExistence type="predicted"/>
<sequence>MPALPTRTSHRVNNREYNNGGFLGTETDPASAPNGNEPPAGTQANPDPAPPLAVSVEEFAKLQKDFKRVTGALSNVQKERDEALKKFEEREAALAREQLSEKERLEADLADARKAATEAQALAETRASEAHLARTTASLTTMDLVNTNPKVVEAFMADFDPTVHADLKTYVDEMKAKAEWAGLFRAPAGPPPEAPGTPSGHNRNPKGSPEVPEDDMKWLMSTGMSRDDALRYYGRDSA</sequence>
<feature type="region of interest" description="Disordered" evidence="2">
    <location>
        <begin position="1"/>
        <end position="51"/>
    </location>
</feature>
<protein>
    <recommendedName>
        <fullName evidence="4">Scaffolding protein</fullName>
    </recommendedName>
</protein>
<feature type="coiled-coil region" evidence="1">
    <location>
        <begin position="73"/>
        <end position="122"/>
    </location>
</feature>
<keyword evidence="1" id="KW-0175">Coiled coil</keyword>
<dbReference type="AlphaFoldDB" id="A0A6M3IDQ5"/>
<dbReference type="EMBL" id="MT141166">
    <property type="protein sequence ID" value="QJA55556.1"/>
    <property type="molecule type" value="Genomic_DNA"/>
</dbReference>
<feature type="region of interest" description="Disordered" evidence="2">
    <location>
        <begin position="184"/>
        <end position="220"/>
    </location>
</feature>
<name>A0A6M3IDQ5_9ZZZZ</name>
<evidence type="ECO:0008006" key="4">
    <source>
        <dbReference type="Google" id="ProtNLM"/>
    </source>
</evidence>
<evidence type="ECO:0000313" key="3">
    <source>
        <dbReference type="EMBL" id="QJA55556.1"/>
    </source>
</evidence>
<gene>
    <name evidence="3" type="ORF">MM415B02033_0007</name>
</gene>
<organism evidence="3">
    <name type="scientific">viral metagenome</name>
    <dbReference type="NCBI Taxonomy" id="1070528"/>
    <lineage>
        <taxon>unclassified sequences</taxon>
        <taxon>metagenomes</taxon>
        <taxon>organismal metagenomes</taxon>
    </lineage>
</organism>
<accession>A0A6M3IDQ5</accession>
<reference evidence="3" key="1">
    <citation type="submission" date="2020-03" db="EMBL/GenBank/DDBJ databases">
        <title>The deep terrestrial virosphere.</title>
        <authorList>
            <person name="Holmfeldt K."/>
            <person name="Nilsson E."/>
            <person name="Simone D."/>
            <person name="Lopez-Fernandez M."/>
            <person name="Wu X."/>
            <person name="de Brujin I."/>
            <person name="Lundin D."/>
            <person name="Andersson A."/>
            <person name="Bertilsson S."/>
            <person name="Dopson M."/>
        </authorList>
    </citation>
    <scope>NUCLEOTIDE SEQUENCE</scope>
    <source>
        <strain evidence="3">MM415B02033</strain>
    </source>
</reference>
<evidence type="ECO:0000256" key="2">
    <source>
        <dbReference type="SAM" id="MobiDB-lite"/>
    </source>
</evidence>